<proteinExistence type="inferred from homology"/>
<name>A0A2G5DLI1_AQUCA</name>
<dbReference type="AlphaFoldDB" id="A0A2G5DLI1"/>
<evidence type="ECO:0000256" key="1">
    <source>
        <dbReference type="ARBA" id="ARBA00010502"/>
    </source>
</evidence>
<reference evidence="3 4" key="1">
    <citation type="submission" date="2017-09" db="EMBL/GenBank/DDBJ databases">
        <title>WGS assembly of Aquilegia coerulea Goldsmith.</title>
        <authorList>
            <person name="Hodges S."/>
            <person name="Kramer E."/>
            <person name="Nordborg M."/>
            <person name="Tomkins J."/>
            <person name="Borevitz J."/>
            <person name="Derieg N."/>
            <person name="Yan J."/>
            <person name="Mihaltcheva S."/>
            <person name="Hayes R.D."/>
            <person name="Rokhsar D."/>
        </authorList>
    </citation>
    <scope>NUCLEOTIDE SEQUENCE [LARGE SCALE GENOMIC DNA]</scope>
    <source>
        <strain evidence="4">cv. Goldsmith</strain>
    </source>
</reference>
<organism evidence="3 4">
    <name type="scientific">Aquilegia coerulea</name>
    <name type="common">Rocky mountain columbine</name>
    <dbReference type="NCBI Taxonomy" id="218851"/>
    <lineage>
        <taxon>Eukaryota</taxon>
        <taxon>Viridiplantae</taxon>
        <taxon>Streptophyta</taxon>
        <taxon>Embryophyta</taxon>
        <taxon>Tracheophyta</taxon>
        <taxon>Spermatophyta</taxon>
        <taxon>Magnoliopsida</taxon>
        <taxon>Ranunculales</taxon>
        <taxon>Ranunculaceae</taxon>
        <taxon>Thalictroideae</taxon>
        <taxon>Aquilegia</taxon>
    </lineage>
</organism>
<protein>
    <submittedName>
        <fullName evidence="3">Uncharacterized protein</fullName>
    </submittedName>
</protein>
<dbReference type="Pfam" id="PF05564">
    <property type="entry name" value="Auxin_repressed"/>
    <property type="match status" value="1"/>
</dbReference>
<dbReference type="PANTHER" id="PTHR33565">
    <property type="entry name" value="DORMANCY-ASSOCIATED PROTEIN 1"/>
    <property type="match status" value="1"/>
</dbReference>
<evidence type="ECO:0000313" key="4">
    <source>
        <dbReference type="Proteomes" id="UP000230069"/>
    </source>
</evidence>
<dbReference type="InParanoid" id="A0A2G5DLI1"/>
<comment type="similarity">
    <text evidence="1">Belongs to the DRM1/ARP family.</text>
</comment>
<sequence length="119" mass="12787">MGLLDQLWDDTVAGPQPENGLGKLRKHPTFTKGKELDSRTGKSYSEEISEEAAKVTRKIMIIKPPTAANESPPISPAGSTPPVSPFSVAGLGGDLRQMFMRDEGAFDPGDLLLLTTCEM</sequence>
<dbReference type="FunCoup" id="A0A2G5DLI1">
    <property type="interactions" value="400"/>
</dbReference>
<evidence type="ECO:0000313" key="3">
    <source>
        <dbReference type="EMBL" id="PIA44364.1"/>
    </source>
</evidence>
<accession>A0A2G5DLI1</accession>
<evidence type="ECO:0000256" key="2">
    <source>
        <dbReference type="SAM" id="MobiDB-lite"/>
    </source>
</evidence>
<dbReference type="OrthoDB" id="1912652at2759"/>
<feature type="region of interest" description="Disordered" evidence="2">
    <location>
        <begin position="1"/>
        <end position="46"/>
    </location>
</feature>
<dbReference type="EMBL" id="KZ305034">
    <property type="protein sequence ID" value="PIA44364.1"/>
    <property type="molecule type" value="Genomic_DNA"/>
</dbReference>
<dbReference type="STRING" id="218851.A0A2G5DLI1"/>
<gene>
    <name evidence="3" type="ORF">AQUCO_01700159v1</name>
</gene>
<dbReference type="Proteomes" id="UP000230069">
    <property type="component" value="Unassembled WGS sequence"/>
</dbReference>
<keyword evidence="4" id="KW-1185">Reference proteome</keyword>
<dbReference type="InterPro" id="IPR008406">
    <property type="entry name" value="DRM/ARP"/>
</dbReference>
<feature type="region of interest" description="Disordered" evidence="2">
    <location>
        <begin position="66"/>
        <end position="85"/>
    </location>
</feature>
<dbReference type="PANTHER" id="PTHR33565:SF1">
    <property type="entry name" value="DORMANCY-ASSOCIATED PROTEIN HOMOLOG 3"/>
    <property type="match status" value="1"/>
</dbReference>